<dbReference type="EMBL" id="PKKO01000001">
    <property type="protein sequence ID" value="PKY73437.1"/>
    <property type="molecule type" value="Genomic_DNA"/>
</dbReference>
<proteinExistence type="predicted"/>
<dbReference type="GeneID" id="35866040"/>
<comment type="caution">
    <text evidence="1">The sequence shown here is derived from an EMBL/GenBank/DDBJ whole genome shotgun (WGS) entry which is preliminary data.</text>
</comment>
<dbReference type="AlphaFoldDB" id="A0A2I1IQP0"/>
<keyword evidence="2" id="KW-1185">Reference proteome</keyword>
<sequence length="97" mass="10931">MGRKRRTNKWAAPARPLQMRRLASMPRTQVRAGNTYQVQRLPAAEKEYVCPGCNNTIAIGSPHVVAWITEGAFGLDQGVDSRRHWHPYCWNAGTVGR</sequence>
<dbReference type="Proteomes" id="UP000235122">
    <property type="component" value="Unassembled WGS sequence"/>
</dbReference>
<name>A0A2I1IQP0_9ACTO</name>
<accession>A0A2I1IQP0</accession>
<dbReference type="RefSeq" id="WP_024330569.1">
    <property type="nucleotide sequence ID" value="NZ_JASOXK010000012.1"/>
</dbReference>
<dbReference type="STRING" id="33007.HMPREF3198_01064"/>
<protein>
    <submittedName>
        <fullName evidence="1">ATP/GTP-binding protein</fullName>
    </submittedName>
</protein>
<reference evidence="1 2" key="1">
    <citation type="submission" date="2017-12" db="EMBL/GenBank/DDBJ databases">
        <title>Phylogenetic diversity of female urinary microbiome.</title>
        <authorList>
            <person name="Thomas-White K."/>
            <person name="Wolfe A.J."/>
        </authorList>
    </citation>
    <scope>NUCLEOTIDE SEQUENCE [LARGE SCALE GENOMIC DNA]</scope>
    <source>
        <strain evidence="1 2">UMB0402</strain>
    </source>
</reference>
<evidence type="ECO:0000313" key="1">
    <source>
        <dbReference type="EMBL" id="PKY73437.1"/>
    </source>
</evidence>
<evidence type="ECO:0000313" key="2">
    <source>
        <dbReference type="Proteomes" id="UP000235122"/>
    </source>
</evidence>
<gene>
    <name evidence="1" type="ORF">CYJ19_02315</name>
</gene>
<organism evidence="1 2">
    <name type="scientific">Winkia neuii</name>
    <dbReference type="NCBI Taxonomy" id="33007"/>
    <lineage>
        <taxon>Bacteria</taxon>
        <taxon>Bacillati</taxon>
        <taxon>Actinomycetota</taxon>
        <taxon>Actinomycetes</taxon>
        <taxon>Actinomycetales</taxon>
        <taxon>Actinomycetaceae</taxon>
        <taxon>Winkia</taxon>
    </lineage>
</organism>